<comment type="caution">
    <text evidence="7">The sequence shown here is derived from an EMBL/GenBank/DDBJ whole genome shotgun (WGS) entry which is preliminary data.</text>
</comment>
<evidence type="ECO:0000259" key="5">
    <source>
        <dbReference type="Pfam" id="PF25357"/>
    </source>
</evidence>
<feature type="compositionally biased region" description="Basic and acidic residues" evidence="3">
    <location>
        <begin position="403"/>
        <end position="419"/>
    </location>
</feature>
<evidence type="ECO:0000313" key="7">
    <source>
        <dbReference type="EMBL" id="CAJ0935032.1"/>
    </source>
</evidence>
<feature type="compositionally biased region" description="Basic and acidic residues" evidence="3">
    <location>
        <begin position="17"/>
        <end position="31"/>
    </location>
</feature>
<evidence type="ECO:0000256" key="1">
    <source>
        <dbReference type="ARBA" id="ARBA00004496"/>
    </source>
</evidence>
<feature type="region of interest" description="Disordered" evidence="3">
    <location>
        <begin position="97"/>
        <end position="127"/>
    </location>
</feature>
<feature type="domain" description="Serine/threonine-protein kinase 11-interacting protein PH" evidence="5">
    <location>
        <begin position="162"/>
        <end position="279"/>
    </location>
</feature>
<protein>
    <submittedName>
        <fullName evidence="7">Uncharacterized protein</fullName>
    </submittedName>
</protein>
<dbReference type="Pfam" id="PF25624">
    <property type="entry name" value="PH_S11IP_C"/>
    <property type="match status" value="1"/>
</dbReference>
<evidence type="ECO:0000259" key="4">
    <source>
        <dbReference type="Pfam" id="PF23142"/>
    </source>
</evidence>
<dbReference type="Pfam" id="PF23142">
    <property type="entry name" value="PH_PLEKHM2"/>
    <property type="match status" value="1"/>
</dbReference>
<feature type="domain" description="STK11-interacting protein C-terminal PH" evidence="6">
    <location>
        <begin position="583"/>
        <end position="760"/>
    </location>
</feature>
<evidence type="ECO:0000313" key="8">
    <source>
        <dbReference type="Proteomes" id="UP001176940"/>
    </source>
</evidence>
<accession>A0ABN9L7A9</accession>
<organism evidence="7 8">
    <name type="scientific">Ranitomeya imitator</name>
    <name type="common">mimic poison frog</name>
    <dbReference type="NCBI Taxonomy" id="111125"/>
    <lineage>
        <taxon>Eukaryota</taxon>
        <taxon>Metazoa</taxon>
        <taxon>Chordata</taxon>
        <taxon>Craniata</taxon>
        <taxon>Vertebrata</taxon>
        <taxon>Euteleostomi</taxon>
        <taxon>Amphibia</taxon>
        <taxon>Batrachia</taxon>
        <taxon>Anura</taxon>
        <taxon>Neobatrachia</taxon>
        <taxon>Hyloidea</taxon>
        <taxon>Dendrobatidae</taxon>
        <taxon>Dendrobatinae</taxon>
        <taxon>Ranitomeya</taxon>
    </lineage>
</organism>
<dbReference type="InterPro" id="IPR057676">
    <property type="entry name" value="PH_S11IP_C"/>
</dbReference>
<feature type="region of interest" description="Disordered" evidence="3">
    <location>
        <begin position="373"/>
        <end position="431"/>
    </location>
</feature>
<feature type="region of interest" description="Disordered" evidence="3">
    <location>
        <begin position="17"/>
        <end position="48"/>
    </location>
</feature>
<feature type="compositionally biased region" description="Basic and acidic residues" evidence="3">
    <location>
        <begin position="39"/>
        <end position="48"/>
    </location>
</feature>
<evidence type="ECO:0000256" key="2">
    <source>
        <dbReference type="ARBA" id="ARBA00022490"/>
    </source>
</evidence>
<dbReference type="InterPro" id="IPR057288">
    <property type="entry name" value="PH_PLEKHM2"/>
</dbReference>
<name>A0ABN9L7A9_9NEOB</name>
<comment type="subcellular location">
    <subcellularLocation>
        <location evidence="1">Cytoplasm</location>
    </subcellularLocation>
</comment>
<dbReference type="Proteomes" id="UP001176940">
    <property type="component" value="Unassembled WGS sequence"/>
</dbReference>
<keyword evidence="2" id="KW-0963">Cytoplasm</keyword>
<keyword evidence="8" id="KW-1185">Reference proteome</keyword>
<feature type="domain" description="PLEKHM2 PH" evidence="4">
    <location>
        <begin position="437"/>
        <end position="566"/>
    </location>
</feature>
<evidence type="ECO:0000259" key="6">
    <source>
        <dbReference type="Pfam" id="PF25624"/>
    </source>
</evidence>
<dbReference type="EMBL" id="CAUEEQ010011103">
    <property type="protein sequence ID" value="CAJ0935032.1"/>
    <property type="molecule type" value="Genomic_DNA"/>
</dbReference>
<dbReference type="Pfam" id="PF25357">
    <property type="entry name" value="PH_S11IP"/>
    <property type="match status" value="1"/>
</dbReference>
<evidence type="ECO:0000256" key="3">
    <source>
        <dbReference type="SAM" id="MobiDB-lite"/>
    </source>
</evidence>
<reference evidence="7" key="1">
    <citation type="submission" date="2023-07" db="EMBL/GenBank/DDBJ databases">
        <authorList>
            <person name="Stuckert A."/>
        </authorList>
    </citation>
    <scope>NUCLEOTIDE SEQUENCE</scope>
</reference>
<dbReference type="InterPro" id="IPR057292">
    <property type="entry name" value="PH_S11IP"/>
</dbReference>
<sequence length="773" mass="86610">MAHGCCTFTVKVRRASISERSDSECEQRREPATASVLQHQKDIERTDSFREQFGVDWLQYRPHLEDELRKDDPTKDSPAPVRRSPLFNLALTSPTFLQPSVVTDNPSTETSTPSPEKPPSPGAAATEDADRLIERIEDALEDGLWRTRESSMKQEEEEEDVVEDALCSPVTVCPLADGQPRDPDWPWVFLRITRQSLLEIDLQRGRVLVRRELRCLRDIKTTATPWAWNGEEQELPLLTLSFHSICEDDQCVSYVVLDNTQDISITTLLELLHPVLEENLKLSAASEPGPPMLQCLKCKTEFGQQEDNEVFLGTDAERETEDDVPDSHAGSAGCPSCGSFHVVLAPLHHGGEASAQQSPDGATSEKQKSFYVGEEEMENSETGSSSIRDPDDGDSSVRSGRVSPEDKSRTATPSSKEDCEPFQDSWGLSPTSASPQQVLDFRVVDHRLKLHLDMEILGGDMEEFQCSMKVPVVRFGRPEEFLALVVVSSQKIYFLQITGESRGPPCDWLQLGDSHELASLTHLHVGLQEQCVYLGFESSEDAYTLLTRNRHCSTGFSQHILDTLSHLPPRYRNALQYSPKEEVTEEHRLWHLLHGSLGVGSGPGYCYALAYFLREDVDSSVAAEPCANADHPPHNRASPAVLAQGAGKAAPMSLLVTQTHLYLLEETHQWRHVASPSGEDGSQEPPRKVAVKEKQAISNISSVHLFRSAPLHVRIRFYNETQQKETAWLLWTEDPALPQEIIECLRGPWEAEYYIQFNQINHESLESYLTSAR</sequence>
<proteinExistence type="predicted"/>
<gene>
    <name evidence="7" type="ORF">RIMI_LOCUS6215384</name>
</gene>